<dbReference type="Proteomes" id="UP000676336">
    <property type="component" value="Unassembled WGS sequence"/>
</dbReference>
<dbReference type="PANTHER" id="PTHR24366:SF96">
    <property type="entry name" value="LEUCINE RICH REPEAT CONTAINING 53"/>
    <property type="match status" value="1"/>
</dbReference>
<dbReference type="Proteomes" id="UP000663834">
    <property type="component" value="Unassembled WGS sequence"/>
</dbReference>
<name>A0A816AUQ3_9BILA</name>
<comment type="caution">
    <text evidence="7">The sequence shown here is derived from an EMBL/GenBank/DDBJ whole genome shotgun (WGS) entry which is preliminary data.</text>
</comment>
<evidence type="ECO:0000256" key="2">
    <source>
        <dbReference type="ARBA" id="ARBA00022729"/>
    </source>
</evidence>
<accession>A0A816AUQ3</accession>
<proteinExistence type="predicted"/>
<evidence type="ECO:0000256" key="1">
    <source>
        <dbReference type="ARBA" id="ARBA00022614"/>
    </source>
</evidence>
<evidence type="ECO:0000259" key="6">
    <source>
        <dbReference type="SMART" id="SM00082"/>
    </source>
</evidence>
<dbReference type="EMBL" id="CAJNRE010019205">
    <property type="protein sequence ID" value="CAF2191017.1"/>
    <property type="molecule type" value="Genomic_DNA"/>
</dbReference>
<evidence type="ECO:0000256" key="4">
    <source>
        <dbReference type="SAM" id="Phobius"/>
    </source>
</evidence>
<keyword evidence="2 5" id="KW-0732">Signal</keyword>
<evidence type="ECO:0000313" key="10">
    <source>
        <dbReference type="Proteomes" id="UP000663834"/>
    </source>
</evidence>
<dbReference type="SUPFAM" id="SSF52058">
    <property type="entry name" value="L domain-like"/>
    <property type="match status" value="1"/>
</dbReference>
<reference evidence="7" key="1">
    <citation type="submission" date="2021-02" db="EMBL/GenBank/DDBJ databases">
        <authorList>
            <person name="Nowell W R."/>
        </authorList>
    </citation>
    <scope>NUCLEOTIDE SEQUENCE</scope>
</reference>
<keyword evidence="3" id="KW-0677">Repeat</keyword>
<evidence type="ECO:0000313" key="8">
    <source>
        <dbReference type="EMBL" id="CAF2191017.1"/>
    </source>
</evidence>
<dbReference type="EMBL" id="CAJNOW010011727">
    <property type="protein sequence ID" value="CAF1601083.1"/>
    <property type="molecule type" value="Genomic_DNA"/>
</dbReference>
<evidence type="ECO:0000256" key="5">
    <source>
        <dbReference type="SAM" id="SignalP"/>
    </source>
</evidence>
<dbReference type="PANTHER" id="PTHR24366">
    <property type="entry name" value="IG(IMMUNOGLOBULIN) AND LRR(LEUCINE RICH REPEAT) DOMAINS"/>
    <property type="match status" value="1"/>
</dbReference>
<evidence type="ECO:0000256" key="3">
    <source>
        <dbReference type="ARBA" id="ARBA00022737"/>
    </source>
</evidence>
<dbReference type="EMBL" id="CAJOBI010009994">
    <property type="protein sequence ID" value="CAF4150910.1"/>
    <property type="molecule type" value="Genomic_DNA"/>
</dbReference>
<sequence length="423" mass="46669">MKLVVYIITIISLLPVPIMSTDVCIQECACSKGLTTVNCDSKGWKNLIDAEFPVSVATLTLNSNKLKFDTIDDRSKIEHLTKLLDLSLNGNPLDVIPPFNDSKIKSLSLQDTSLTSAEFPPSYTGSFLQTISLSSNKINVINENDFLPLKNSQIKKLHIDHAHLLKIHQNAFIPLVELQSLSLQQNELKSGEFLSTFSLLSSINLDGNQFTSLPQQLTTPGHIKEFFFRQNLISIIDDSSPLYSWLKMNYTNTKIYLANNSFDCCQSLWFIRFLTSSSHFVGDAPLLRCATPAAYAGRNLTTLNPDDMNCSGILPNKTWWTTVRIIGITIGGIATVLALTIVVIVTIHRIKLRSGYTKIGGDDNSLPNAPLWASSDDFPFPQHGEDDDSISTYSTAQSRNTYGSHMTTASTAAGISLKDGNQI</sequence>
<dbReference type="Gene3D" id="3.80.10.10">
    <property type="entry name" value="Ribonuclease Inhibitor"/>
    <property type="match status" value="2"/>
</dbReference>
<dbReference type="InterPro" id="IPR000483">
    <property type="entry name" value="Cys-rich_flank_reg_C"/>
</dbReference>
<evidence type="ECO:0000313" key="7">
    <source>
        <dbReference type="EMBL" id="CAF1601083.1"/>
    </source>
</evidence>
<dbReference type="AlphaFoldDB" id="A0A816AUQ3"/>
<feature type="domain" description="LRRCT" evidence="6">
    <location>
        <begin position="260"/>
        <end position="311"/>
    </location>
</feature>
<dbReference type="SMART" id="SM00082">
    <property type="entry name" value="LRRCT"/>
    <property type="match status" value="1"/>
</dbReference>
<dbReference type="PROSITE" id="PS51450">
    <property type="entry name" value="LRR"/>
    <property type="match status" value="1"/>
</dbReference>
<keyword evidence="4" id="KW-0472">Membrane</keyword>
<dbReference type="InterPro" id="IPR001611">
    <property type="entry name" value="Leu-rich_rpt"/>
</dbReference>
<keyword evidence="1" id="KW-0433">Leucine-rich repeat</keyword>
<dbReference type="OrthoDB" id="1055097at2759"/>
<feature type="transmembrane region" description="Helical" evidence="4">
    <location>
        <begin position="325"/>
        <end position="347"/>
    </location>
</feature>
<dbReference type="Proteomes" id="UP000663824">
    <property type="component" value="Unassembled WGS sequence"/>
</dbReference>
<dbReference type="InterPro" id="IPR032675">
    <property type="entry name" value="LRR_dom_sf"/>
</dbReference>
<gene>
    <name evidence="7" type="ORF">KQP761_LOCUS22290</name>
    <name evidence="8" type="ORF">MBJ925_LOCUS34875</name>
    <name evidence="9" type="ORF">SMN809_LOCUS19765</name>
</gene>
<keyword evidence="4" id="KW-1133">Transmembrane helix</keyword>
<feature type="chain" id="PRO_5035608825" description="LRRCT domain-containing protein" evidence="5">
    <location>
        <begin position="21"/>
        <end position="423"/>
    </location>
</feature>
<protein>
    <recommendedName>
        <fullName evidence="6">LRRCT domain-containing protein</fullName>
    </recommendedName>
</protein>
<feature type="signal peptide" evidence="5">
    <location>
        <begin position="1"/>
        <end position="20"/>
    </location>
</feature>
<keyword evidence="4" id="KW-0812">Transmembrane</keyword>
<organism evidence="7 10">
    <name type="scientific">Rotaria magnacalcarata</name>
    <dbReference type="NCBI Taxonomy" id="392030"/>
    <lineage>
        <taxon>Eukaryota</taxon>
        <taxon>Metazoa</taxon>
        <taxon>Spiralia</taxon>
        <taxon>Gnathifera</taxon>
        <taxon>Rotifera</taxon>
        <taxon>Eurotatoria</taxon>
        <taxon>Bdelloidea</taxon>
        <taxon>Philodinida</taxon>
        <taxon>Philodinidae</taxon>
        <taxon>Rotaria</taxon>
    </lineage>
</organism>
<evidence type="ECO:0000313" key="9">
    <source>
        <dbReference type="EMBL" id="CAF4150910.1"/>
    </source>
</evidence>